<protein>
    <submittedName>
        <fullName evidence="2">Uncharacterized protein</fullName>
    </submittedName>
</protein>
<evidence type="ECO:0000256" key="1">
    <source>
        <dbReference type="SAM" id="MobiDB-lite"/>
    </source>
</evidence>
<dbReference type="EMBL" id="HBHT01015530">
    <property type="protein sequence ID" value="CAD9962102.1"/>
    <property type="molecule type" value="Transcribed_RNA"/>
</dbReference>
<feature type="region of interest" description="Disordered" evidence="1">
    <location>
        <begin position="178"/>
        <end position="205"/>
    </location>
</feature>
<accession>A0A7S2Y9P1</accession>
<sequence length="221" mass="24265">MTDLVSAGAAPQTPSPSPCWYGEEEQQASPLVSATMMEQGQSSCEEQPHPCHPAATCISPIWGQFVDMILEQEEEDQPQQAKHDGRSWSPPPHADTELHFSFLGGPTRVSVAEAAAPKYPVSAPPALTTTSSWKGLVSSSDTLLTPSYHPSPHHHDPYPQHALLWHKKKQPRQRILSPQRVLLEQQQDKEHSGRSPVLTSSPSFVLQDPASLPEALARLRV</sequence>
<feature type="region of interest" description="Disordered" evidence="1">
    <location>
        <begin position="1"/>
        <end position="22"/>
    </location>
</feature>
<evidence type="ECO:0000313" key="2">
    <source>
        <dbReference type="EMBL" id="CAD9962102.1"/>
    </source>
</evidence>
<feature type="region of interest" description="Disordered" evidence="1">
    <location>
        <begin position="74"/>
        <end position="96"/>
    </location>
</feature>
<organism evidence="2">
    <name type="scientific">Entomoneis paludosa</name>
    <dbReference type="NCBI Taxonomy" id="265537"/>
    <lineage>
        <taxon>Eukaryota</taxon>
        <taxon>Sar</taxon>
        <taxon>Stramenopiles</taxon>
        <taxon>Ochrophyta</taxon>
        <taxon>Bacillariophyta</taxon>
        <taxon>Bacillariophyceae</taxon>
        <taxon>Bacillariophycidae</taxon>
        <taxon>Entomoneidaceae</taxon>
        <taxon>Entomoneis</taxon>
    </lineage>
</organism>
<name>A0A7S2Y9P1_9STRA</name>
<dbReference type="AlphaFoldDB" id="A0A7S2Y9P1"/>
<proteinExistence type="predicted"/>
<reference evidence="2" key="1">
    <citation type="submission" date="2021-01" db="EMBL/GenBank/DDBJ databases">
        <authorList>
            <person name="Corre E."/>
            <person name="Pelletier E."/>
            <person name="Niang G."/>
            <person name="Scheremetjew M."/>
            <person name="Finn R."/>
            <person name="Kale V."/>
            <person name="Holt S."/>
            <person name="Cochrane G."/>
            <person name="Meng A."/>
            <person name="Brown T."/>
            <person name="Cohen L."/>
        </authorList>
    </citation>
    <scope>NUCLEOTIDE SEQUENCE</scope>
    <source>
        <strain evidence="2">CCMP125</strain>
    </source>
</reference>
<gene>
    <name evidence="2" type="ORF">APAL1065_LOCUS10358</name>
</gene>